<proteinExistence type="predicted"/>
<dbReference type="EMBL" id="JAUTXU010000123">
    <property type="protein sequence ID" value="KAK3706081.1"/>
    <property type="molecule type" value="Genomic_DNA"/>
</dbReference>
<gene>
    <name evidence="1" type="ORF">LTR37_012908</name>
</gene>
<evidence type="ECO:0000313" key="2">
    <source>
        <dbReference type="Proteomes" id="UP001281147"/>
    </source>
</evidence>
<dbReference type="Proteomes" id="UP001281147">
    <property type="component" value="Unassembled WGS sequence"/>
</dbReference>
<protein>
    <submittedName>
        <fullName evidence="1">Uncharacterized protein</fullName>
    </submittedName>
</protein>
<evidence type="ECO:0000313" key="1">
    <source>
        <dbReference type="EMBL" id="KAK3706081.1"/>
    </source>
</evidence>
<keyword evidence="2" id="KW-1185">Reference proteome</keyword>
<comment type="caution">
    <text evidence="1">The sequence shown here is derived from an EMBL/GenBank/DDBJ whole genome shotgun (WGS) entry which is preliminary data.</text>
</comment>
<sequence length="270" mass="30492">MAEPSSKKQRTQPPYELLYHPGVPGRGEPIRLLLEAAGVPYTDTANQEKNGYETVQKICMNKALKSDDGNPPVFSPPALRVPGAGKDGKALVISQTPNILSYLGDRTGMAGEEGSEQEKYWVAQLALTALDLANEVHDSHHPIAVAKYYEEQKEESKGKSKDIREHRFPKFFSYFQRTLQGNKERGGAEGKYMVGKQLTYADTTIWQVLDGCMFAFPKEMEARKEEFPDLLQGFYGSVKSEKGLKEYLASDRRLEYSMGIFRHYPELDRQ</sequence>
<accession>A0ACC3MXP5</accession>
<reference evidence="1" key="1">
    <citation type="submission" date="2023-07" db="EMBL/GenBank/DDBJ databases">
        <title>Black Yeasts Isolated from many extreme environments.</title>
        <authorList>
            <person name="Coleine C."/>
            <person name="Stajich J.E."/>
            <person name="Selbmann L."/>
        </authorList>
    </citation>
    <scope>NUCLEOTIDE SEQUENCE</scope>
    <source>
        <strain evidence="1">CCFEE 5714</strain>
    </source>
</reference>
<name>A0ACC3MXP5_9PEZI</name>
<organism evidence="1 2">
    <name type="scientific">Vermiconidia calcicola</name>
    <dbReference type="NCBI Taxonomy" id="1690605"/>
    <lineage>
        <taxon>Eukaryota</taxon>
        <taxon>Fungi</taxon>
        <taxon>Dikarya</taxon>
        <taxon>Ascomycota</taxon>
        <taxon>Pezizomycotina</taxon>
        <taxon>Dothideomycetes</taxon>
        <taxon>Dothideomycetidae</taxon>
        <taxon>Mycosphaerellales</taxon>
        <taxon>Extremaceae</taxon>
        <taxon>Vermiconidia</taxon>
    </lineage>
</organism>